<reference evidence="1" key="1">
    <citation type="submission" date="2018-12" db="EMBL/GenBank/DDBJ databases">
        <title>Novel natural products biosynthetic potential of the class Ktedonobacteria.</title>
        <authorList>
            <person name="Zheng Y."/>
            <person name="Saitou A."/>
            <person name="Wang C.M."/>
            <person name="Toyoda A."/>
            <person name="Minakuchi Y."/>
            <person name="Sekiguchi Y."/>
            <person name="Ueda K."/>
            <person name="Takano H."/>
            <person name="Sakai Y."/>
            <person name="Yokota A."/>
            <person name="Yabe S."/>
        </authorList>
    </citation>
    <scope>NUCLEOTIDE SEQUENCE</scope>
    <source>
        <strain evidence="1">A3-2</strain>
    </source>
</reference>
<evidence type="ECO:0000313" key="1">
    <source>
        <dbReference type="EMBL" id="BBH94575.1"/>
    </source>
</evidence>
<protein>
    <submittedName>
        <fullName evidence="1">Uncharacterized protein</fullName>
    </submittedName>
</protein>
<proteinExistence type="predicted"/>
<dbReference type="AlphaFoldDB" id="A0A455T6N9"/>
<organism evidence="1">
    <name type="scientific">Thermogemmatispora argillosa</name>
    <dbReference type="NCBI Taxonomy" id="2045280"/>
    <lineage>
        <taxon>Bacteria</taxon>
        <taxon>Bacillati</taxon>
        <taxon>Chloroflexota</taxon>
        <taxon>Ktedonobacteria</taxon>
        <taxon>Thermogemmatisporales</taxon>
        <taxon>Thermogemmatisporaceae</taxon>
        <taxon>Thermogemmatispora</taxon>
    </lineage>
</organism>
<gene>
    <name evidence="1" type="ORF">KTA_27740</name>
</gene>
<dbReference type="EMBL" id="AP019377">
    <property type="protein sequence ID" value="BBH94575.1"/>
    <property type="molecule type" value="Genomic_DNA"/>
</dbReference>
<accession>A0A455T6N9</accession>
<sequence length="102" mass="11467">MRIKSTIALSKQALGWSGTQVRYQSEVRPSRRMTMRSGPIASVSTWLQGKKSLWSHRTSRLTKSGSKFKVSPPAEGIDVYNKEQLDKKGRKEYKEATPGLLA</sequence>
<name>A0A455T6N9_9CHLR</name>